<evidence type="ECO:0008006" key="4">
    <source>
        <dbReference type="Google" id="ProtNLM"/>
    </source>
</evidence>
<evidence type="ECO:0000313" key="3">
    <source>
        <dbReference type="Proteomes" id="UP001189429"/>
    </source>
</evidence>
<reference evidence="2" key="1">
    <citation type="submission" date="2023-10" db="EMBL/GenBank/DDBJ databases">
        <authorList>
            <person name="Chen Y."/>
            <person name="Shah S."/>
            <person name="Dougan E. K."/>
            <person name="Thang M."/>
            <person name="Chan C."/>
        </authorList>
    </citation>
    <scope>NUCLEOTIDE SEQUENCE [LARGE SCALE GENOMIC DNA]</scope>
</reference>
<sequence>MPNHQGIQFGWRNSLGVNNSCGIADMESQRPSSQVQRIARPPTQRGIIGRAAMAGISAGTMSVAFIPMYLPPRGLAVAARRNIIRDIFERVQQELDQLGHDCLPTVLGDYNCAVGIRVGVTERKYIKEIDTVGVAEPAPENHTSQIAREFLEGNPLAIADTLWRTRSTYYKGASQRKLLSTHLHDHLPVYANIDVHICIAHRIQLTPAAKCDQVMTAYPNGYKRFEFIQRAMQETVLQQEHAIVDHEGMHLLSHEGAIWAKRSLQRLRIKMTENYDDVQVNSDNDADGNDDVNISTGYGYTHVTGEEGEGIGCGMSFTTVKALTVHITHVHNTRKLYSKTIGTDVCPWCRTSVASRSPCLRHAYTSGCCVREPVRHKLDRGDSKRGTGRGAGTGDTSFQAEITTRQKHTLNNAQTVRQVPASLWDSFLASGDHPAADADVATGTTYAECTKETSGKTMGGECKASLTEFRYITEVTDKQNFGDILSYFKVKKAYAEQGQSQRWEIRLTKLGDDTVLQDYIGSGRRLPTQATGPRSVIYLRRDNARQCNSGQRDWAGYHRRAASGATETIGKTGSATAPPCHTCTTERISTTSFGTIELDRLVTYDVPRRDERVLRGEYSQRPWKPHLVFISLASNPWTKHKEGQINAIREGTKNRQQQTEG</sequence>
<proteinExistence type="predicted"/>
<feature type="transmembrane region" description="Helical" evidence="1">
    <location>
        <begin position="47"/>
        <end position="70"/>
    </location>
</feature>
<keyword evidence="1" id="KW-0812">Transmembrane</keyword>
<dbReference type="EMBL" id="CAUYUJ010020481">
    <property type="protein sequence ID" value="CAK0898486.1"/>
    <property type="molecule type" value="Genomic_DNA"/>
</dbReference>
<gene>
    <name evidence="2" type="ORF">PCOR1329_LOCUS76327</name>
</gene>
<name>A0ABN9XFP1_9DINO</name>
<evidence type="ECO:0000256" key="1">
    <source>
        <dbReference type="SAM" id="Phobius"/>
    </source>
</evidence>
<comment type="caution">
    <text evidence="2">The sequence shown here is derived from an EMBL/GenBank/DDBJ whole genome shotgun (WGS) entry which is preliminary data.</text>
</comment>
<protein>
    <recommendedName>
        <fullName evidence="4">C2H2-type domain-containing protein</fullName>
    </recommendedName>
</protein>
<keyword evidence="1" id="KW-1133">Transmembrane helix</keyword>
<accession>A0ABN9XFP1</accession>
<dbReference type="Proteomes" id="UP001189429">
    <property type="component" value="Unassembled WGS sequence"/>
</dbReference>
<keyword evidence="1" id="KW-0472">Membrane</keyword>
<evidence type="ECO:0000313" key="2">
    <source>
        <dbReference type="EMBL" id="CAK0898486.1"/>
    </source>
</evidence>
<keyword evidence="3" id="KW-1185">Reference proteome</keyword>
<organism evidence="2 3">
    <name type="scientific">Prorocentrum cordatum</name>
    <dbReference type="NCBI Taxonomy" id="2364126"/>
    <lineage>
        <taxon>Eukaryota</taxon>
        <taxon>Sar</taxon>
        <taxon>Alveolata</taxon>
        <taxon>Dinophyceae</taxon>
        <taxon>Prorocentrales</taxon>
        <taxon>Prorocentraceae</taxon>
        <taxon>Prorocentrum</taxon>
    </lineage>
</organism>